<dbReference type="AlphaFoldDB" id="A0AAD1W815"/>
<evidence type="ECO:0000256" key="5">
    <source>
        <dbReference type="ARBA" id="ARBA00022529"/>
    </source>
</evidence>
<dbReference type="InterPro" id="IPR017942">
    <property type="entry name" value="Lipid-bd_serum_glycop_N"/>
</dbReference>
<dbReference type="SMART" id="SM00329">
    <property type="entry name" value="BPI2"/>
    <property type="match status" value="1"/>
</dbReference>
<evidence type="ECO:0000256" key="13">
    <source>
        <dbReference type="RuleBase" id="RU369039"/>
    </source>
</evidence>
<accession>A0AAD1W815</accession>
<feature type="chain" id="PRO_5042149877" description="Bactericidal permeability-increasing protein" evidence="14">
    <location>
        <begin position="22"/>
        <end position="478"/>
    </location>
</feature>
<keyword evidence="8 13" id="KW-0044">Antibiotic</keyword>
<dbReference type="EMBL" id="OW240916">
    <property type="protein sequence ID" value="CAH2292164.1"/>
    <property type="molecule type" value="Genomic_DNA"/>
</dbReference>
<evidence type="ECO:0000256" key="10">
    <source>
        <dbReference type="ARBA" id="ARBA00023180"/>
    </source>
</evidence>
<reference evidence="17" key="1">
    <citation type="submission" date="2022-03" db="EMBL/GenBank/DDBJ databases">
        <authorList>
            <person name="Alioto T."/>
            <person name="Alioto T."/>
            <person name="Gomez Garrido J."/>
        </authorList>
    </citation>
    <scope>NUCLEOTIDE SEQUENCE</scope>
</reference>
<dbReference type="InterPro" id="IPR030675">
    <property type="entry name" value="BPI/LBP"/>
</dbReference>
<name>A0AAD1W815_PELCU</name>
<keyword evidence="18" id="KW-1185">Reference proteome</keyword>
<keyword evidence="7 13" id="KW-0391">Immunity</keyword>
<feature type="disulfide bond" evidence="12">
    <location>
        <begin position="157"/>
        <end position="196"/>
    </location>
</feature>
<keyword evidence="10 13" id="KW-0325">Glycoprotein</keyword>
<evidence type="ECO:0000259" key="15">
    <source>
        <dbReference type="SMART" id="SM00328"/>
    </source>
</evidence>
<dbReference type="GO" id="GO:0050829">
    <property type="term" value="P:defense response to Gram-negative bacterium"/>
    <property type="evidence" value="ECO:0007669"/>
    <property type="project" value="UniProtKB-UniRule"/>
</dbReference>
<comment type="subunit">
    <text evidence="11 13">Monomer. Homodimer; disulfide-linked.</text>
</comment>
<dbReference type="GO" id="GO:0005615">
    <property type="term" value="C:extracellular space"/>
    <property type="evidence" value="ECO:0007669"/>
    <property type="project" value="UniProtKB-UniRule"/>
</dbReference>
<dbReference type="FunFam" id="3.15.10.10:FF:000001">
    <property type="entry name" value="phospholipid transfer protein-like"/>
    <property type="match status" value="1"/>
</dbReference>
<keyword evidence="13 14" id="KW-0732">Signal</keyword>
<dbReference type="InterPro" id="IPR032942">
    <property type="entry name" value="BPI/LBP/Plunc"/>
</dbReference>
<proteinExistence type="inferred from homology"/>
<dbReference type="Gene3D" id="3.15.20.10">
    <property type="entry name" value="Bactericidal permeability-increasing protein, domain 2"/>
    <property type="match status" value="1"/>
</dbReference>
<feature type="signal peptide" evidence="14">
    <location>
        <begin position="1"/>
        <end position="21"/>
    </location>
</feature>
<dbReference type="InterPro" id="IPR017943">
    <property type="entry name" value="Bactericidal_perm-incr_a/b_dom"/>
</dbReference>
<gene>
    <name evidence="17" type="ORF">PECUL_23A019112</name>
</gene>
<evidence type="ECO:0000256" key="8">
    <source>
        <dbReference type="ARBA" id="ARBA00023022"/>
    </source>
</evidence>
<evidence type="ECO:0000259" key="16">
    <source>
        <dbReference type="SMART" id="SM00329"/>
    </source>
</evidence>
<evidence type="ECO:0000256" key="2">
    <source>
        <dbReference type="ARBA" id="ARBA00007292"/>
    </source>
</evidence>
<evidence type="ECO:0000313" key="17">
    <source>
        <dbReference type="EMBL" id="CAH2292164.1"/>
    </source>
</evidence>
<sequence length="478" mass="52125">MGNPHTLTLTLTLALCLGADAVNPGFVVRLTQKGLDYARQQGMVVLQLQLAKIHLPDFSGSTHVSPLGKVKYSFHSMAIHSFQLPNSQVSLVPKVGLKLSITGGFIQVDGQWKFKTKLHFISGHGSFVLKVQGLSISVGLKLGSDGSGRPTIYPSDCSNHIGDVNVHISGKYKWLADLFHRSIDKALRKAIEKQICPLVSESILQRLEPILQTLPVTASIDNVAAIDYSLTGPPPVTAECVDVQLKGEFFNHVNRTAPPFSPPALSLPVDHSLMVYFGVSEYLFNTAGYVYQTAGRLVFTVTNNMIPKNFSIHLNTSSFGTLIPQISKMYPNMLMKLYITSTSTPFLTMKPGNVTISPMTDIEAYAILPNRTLAPLFLLNVTTTALAKLGVNASRIVGHLEISRVQMALKHSDVGPFSVSLLNAAVNFYIAHIILPQVNAVILNKGYPLPLLDHVQLVDVVLQPSEHFLLFGANVHYG</sequence>
<dbReference type="CDD" id="cd00025">
    <property type="entry name" value="BPI1"/>
    <property type="match status" value="1"/>
</dbReference>
<dbReference type="PANTHER" id="PTHR10504">
    <property type="entry name" value="BACTERICIDAL PERMEABILITY-INCREASING BPI PROTEIN-RELATED"/>
    <property type="match status" value="1"/>
</dbReference>
<dbReference type="GO" id="GO:0008289">
    <property type="term" value="F:lipid binding"/>
    <property type="evidence" value="ECO:0007669"/>
    <property type="project" value="InterPro"/>
</dbReference>
<evidence type="ECO:0000256" key="3">
    <source>
        <dbReference type="ARBA" id="ARBA00017827"/>
    </source>
</evidence>
<dbReference type="PIRSF" id="PIRSF002417">
    <property type="entry name" value="Lipid_binding_protein"/>
    <property type="match status" value="1"/>
</dbReference>
<keyword evidence="5 13" id="KW-0929">Antimicrobial</keyword>
<dbReference type="GO" id="GO:0045087">
    <property type="term" value="P:innate immune response"/>
    <property type="evidence" value="ECO:0007669"/>
    <property type="project" value="UniProtKB-UniRule"/>
</dbReference>
<evidence type="ECO:0000313" key="18">
    <source>
        <dbReference type="Proteomes" id="UP001295444"/>
    </source>
</evidence>
<dbReference type="CDD" id="cd00026">
    <property type="entry name" value="BPI2"/>
    <property type="match status" value="1"/>
</dbReference>
<dbReference type="Pfam" id="PF01273">
    <property type="entry name" value="LBP_BPI_CETP"/>
    <property type="match status" value="1"/>
</dbReference>
<keyword evidence="6 13" id="KW-0399">Innate immunity</keyword>
<evidence type="ECO:0000256" key="11">
    <source>
        <dbReference type="ARBA" id="ARBA00025943"/>
    </source>
</evidence>
<evidence type="ECO:0000256" key="6">
    <source>
        <dbReference type="ARBA" id="ARBA00022588"/>
    </source>
</evidence>
<evidence type="ECO:0000256" key="9">
    <source>
        <dbReference type="ARBA" id="ARBA00023157"/>
    </source>
</evidence>
<comment type="domain">
    <text evidence="13">The N-terminal region may be exposed to the interior of the granule, whereas the C-terminal portion may be embedded in the membrane. During phagocytosis and degranulation, proteases may be released and activated and cleave BPI at the junction of the N- and C-terminal portions of the molecule, providing controlled release of the N-terminal antibacterial fragment when bacteria are ingested.</text>
</comment>
<feature type="domain" description="Lipid-binding serum glycoprotein C-terminal" evidence="16">
    <location>
        <begin position="269"/>
        <end position="473"/>
    </location>
</feature>
<dbReference type="FunFam" id="3.15.20.10:FF:000001">
    <property type="entry name" value="Phospholipid transfer protein"/>
    <property type="match status" value="1"/>
</dbReference>
<dbReference type="Gene3D" id="3.15.10.10">
    <property type="entry name" value="Bactericidal permeability-increasing protein, domain 1"/>
    <property type="match status" value="1"/>
</dbReference>
<evidence type="ECO:0000256" key="4">
    <source>
        <dbReference type="ARBA" id="ARBA00022525"/>
    </source>
</evidence>
<keyword evidence="9 12" id="KW-1015">Disulfide bond</keyword>
<evidence type="ECO:0000256" key="7">
    <source>
        <dbReference type="ARBA" id="ARBA00022859"/>
    </source>
</evidence>
<dbReference type="PANTHER" id="PTHR10504:SF84">
    <property type="entry name" value="BACTERICIDAL PERMEABILITY-INCREASING PROTEIN"/>
    <property type="match status" value="1"/>
</dbReference>
<dbReference type="Proteomes" id="UP001295444">
    <property type="component" value="Chromosome 05"/>
</dbReference>
<comment type="function">
    <text evidence="13">The cytotoxic action of BPI is limited to many species of Gram-negative bacteria; this specificity may be explained by a strong affinity of the very basic N-terminal half for the negatively charged lipopolysaccharides that are unique to the Gram-negative bacterial outer envelope.</text>
</comment>
<dbReference type="Pfam" id="PF02886">
    <property type="entry name" value="LBP_BPI_CETP_C"/>
    <property type="match status" value="1"/>
</dbReference>
<feature type="domain" description="Lipid-binding serum glycoprotein N-terminal" evidence="15">
    <location>
        <begin position="29"/>
        <end position="254"/>
    </location>
</feature>
<keyword evidence="4 13" id="KW-0964">Secreted</keyword>
<organism evidence="17 18">
    <name type="scientific">Pelobates cultripes</name>
    <name type="common">Western spadefoot toad</name>
    <dbReference type="NCBI Taxonomy" id="61616"/>
    <lineage>
        <taxon>Eukaryota</taxon>
        <taxon>Metazoa</taxon>
        <taxon>Chordata</taxon>
        <taxon>Craniata</taxon>
        <taxon>Vertebrata</taxon>
        <taxon>Euteleostomi</taxon>
        <taxon>Amphibia</taxon>
        <taxon>Batrachia</taxon>
        <taxon>Anura</taxon>
        <taxon>Pelobatoidea</taxon>
        <taxon>Pelobatidae</taxon>
        <taxon>Pelobates</taxon>
    </lineage>
</organism>
<comment type="subcellular location">
    <subcellularLocation>
        <location evidence="1 13">Secreted</location>
    </subcellularLocation>
</comment>
<evidence type="ECO:0000256" key="1">
    <source>
        <dbReference type="ARBA" id="ARBA00004613"/>
    </source>
</evidence>
<dbReference type="SUPFAM" id="SSF55394">
    <property type="entry name" value="Bactericidal permeability-increasing protein, BPI"/>
    <property type="match status" value="2"/>
</dbReference>
<comment type="similarity">
    <text evidence="2">Belongs to the BPI/LBP/Plunc superfamily. BPI/LBP family.</text>
</comment>
<comment type="domain">
    <text evidence="13">The N- and C-terminal barrels adopt an identical fold despite having only 13% of conserved residues.</text>
</comment>
<dbReference type="InterPro" id="IPR001124">
    <property type="entry name" value="Lipid-bd_serum_glycop_C"/>
</dbReference>
<evidence type="ECO:0000256" key="14">
    <source>
        <dbReference type="SAM" id="SignalP"/>
    </source>
</evidence>
<evidence type="ECO:0000256" key="12">
    <source>
        <dbReference type="PIRSR" id="PIRSR002417-50"/>
    </source>
</evidence>
<dbReference type="SMART" id="SM00328">
    <property type="entry name" value="BPI1"/>
    <property type="match status" value="1"/>
</dbReference>
<protein>
    <recommendedName>
        <fullName evidence="3 13">Bactericidal permeability-increasing protein</fullName>
        <shortName evidence="13">BPI</shortName>
    </recommendedName>
</protein>